<evidence type="ECO:0000256" key="3">
    <source>
        <dbReference type="ARBA" id="ARBA00022692"/>
    </source>
</evidence>
<organism evidence="7 8">
    <name type="scientific">Halogeometricum luteum</name>
    <dbReference type="NCBI Taxonomy" id="2950537"/>
    <lineage>
        <taxon>Archaea</taxon>
        <taxon>Methanobacteriati</taxon>
        <taxon>Methanobacteriota</taxon>
        <taxon>Stenosarchaea group</taxon>
        <taxon>Halobacteria</taxon>
        <taxon>Halobacteriales</taxon>
        <taxon>Haloferacaceae</taxon>
        <taxon>Halogeometricum</taxon>
    </lineage>
</organism>
<comment type="caution">
    <text evidence="7">The sequence shown here is derived from an EMBL/GenBank/DDBJ whole genome shotgun (WGS) entry which is preliminary data.</text>
</comment>
<feature type="transmembrane region" description="Helical" evidence="6">
    <location>
        <begin position="140"/>
        <end position="160"/>
    </location>
</feature>
<reference evidence="7 8" key="1">
    <citation type="submission" date="2022-06" db="EMBL/GenBank/DDBJ databases">
        <title>Halogeometricum sp. a new haloarchaeum isolate from saline soil.</title>
        <authorList>
            <person name="Strakova D."/>
            <person name="Galisteo C."/>
            <person name="Sanchez-Porro C."/>
            <person name="Ventosa A."/>
        </authorList>
    </citation>
    <scope>NUCLEOTIDE SEQUENCE [LARGE SCALE GENOMIC DNA]</scope>
    <source>
        <strain evidence="8">S3BR25-2</strain>
    </source>
</reference>
<evidence type="ECO:0000256" key="5">
    <source>
        <dbReference type="ARBA" id="ARBA00023136"/>
    </source>
</evidence>
<evidence type="ECO:0000313" key="7">
    <source>
        <dbReference type="EMBL" id="MDS0295836.1"/>
    </source>
</evidence>
<evidence type="ECO:0000256" key="2">
    <source>
        <dbReference type="ARBA" id="ARBA00022475"/>
    </source>
</evidence>
<dbReference type="PANTHER" id="PTHR34857:SF2">
    <property type="entry name" value="SLL0384 PROTEIN"/>
    <property type="match status" value="1"/>
</dbReference>
<evidence type="ECO:0000256" key="1">
    <source>
        <dbReference type="ARBA" id="ARBA00004141"/>
    </source>
</evidence>
<accession>A0ABU2G5S6</accession>
<dbReference type="RefSeq" id="WP_310929806.1">
    <property type="nucleotide sequence ID" value="NZ_JAMQOQ010000005.1"/>
</dbReference>
<dbReference type="InterPro" id="IPR051611">
    <property type="entry name" value="ECF_transporter_component"/>
</dbReference>
<proteinExistence type="predicted"/>
<feature type="transmembrane region" description="Helical" evidence="6">
    <location>
        <begin position="65"/>
        <end position="86"/>
    </location>
</feature>
<keyword evidence="4 6" id="KW-1133">Transmembrane helix</keyword>
<evidence type="ECO:0000313" key="8">
    <source>
        <dbReference type="Proteomes" id="UP001254813"/>
    </source>
</evidence>
<sequence>MTLAYRPSDSLAHRLDPRTKLLVQAAFALAVFARSDPVGLAACTAFAGGVLLAGRVSPVDALRGFAPALPFLVVAPLARTVVLSPAGSALPVGVDPAAAVEPAVASYRVLLVLLVSATYLRTTPVRESRAAIERVVPGRVGRFLGVGVALVFRFFPLLLADLRRVREASNARLGDRRPLRERMRVVAAAGVRRAFARSDRLALALRARCFAWNPTLPELQFARRDYPALCLGVALVASAFL</sequence>
<protein>
    <submittedName>
        <fullName evidence="7">Energy-coupling factor transporter transmembrane protein EcfT</fullName>
    </submittedName>
</protein>
<keyword evidence="5 6" id="KW-0472">Membrane</keyword>
<dbReference type="InterPro" id="IPR003339">
    <property type="entry name" value="ABC/ECF_trnsptr_transmembrane"/>
</dbReference>
<dbReference type="Pfam" id="PF02361">
    <property type="entry name" value="CbiQ"/>
    <property type="match status" value="1"/>
</dbReference>
<keyword evidence="2" id="KW-1003">Cell membrane</keyword>
<keyword evidence="8" id="KW-1185">Reference proteome</keyword>
<feature type="transmembrane region" description="Helical" evidence="6">
    <location>
        <begin position="98"/>
        <end position="120"/>
    </location>
</feature>
<dbReference type="EMBL" id="JAMQOQ010000005">
    <property type="protein sequence ID" value="MDS0295836.1"/>
    <property type="molecule type" value="Genomic_DNA"/>
</dbReference>
<comment type="subcellular location">
    <subcellularLocation>
        <location evidence="1">Membrane</location>
        <topology evidence="1">Multi-pass membrane protein</topology>
    </subcellularLocation>
</comment>
<dbReference type="PANTHER" id="PTHR34857">
    <property type="entry name" value="SLL0384 PROTEIN"/>
    <property type="match status" value="1"/>
</dbReference>
<evidence type="ECO:0000256" key="4">
    <source>
        <dbReference type="ARBA" id="ARBA00022989"/>
    </source>
</evidence>
<keyword evidence="3 6" id="KW-0812">Transmembrane</keyword>
<dbReference type="CDD" id="cd16914">
    <property type="entry name" value="EcfT"/>
    <property type="match status" value="1"/>
</dbReference>
<name>A0ABU2G5S6_9EURY</name>
<gene>
    <name evidence="7" type="ORF">NDI79_16815</name>
</gene>
<dbReference type="Proteomes" id="UP001254813">
    <property type="component" value="Unassembled WGS sequence"/>
</dbReference>
<evidence type="ECO:0000256" key="6">
    <source>
        <dbReference type="SAM" id="Phobius"/>
    </source>
</evidence>